<comment type="caution">
    <text evidence="3">The sequence shown here is derived from an EMBL/GenBank/DDBJ whole genome shotgun (WGS) entry which is preliminary data.</text>
</comment>
<organism evidence="3 4">
    <name type="scientific">Lacticaseibacillus paracasei NRIC 0644</name>
    <dbReference type="NCBI Taxonomy" id="1435038"/>
    <lineage>
        <taxon>Bacteria</taxon>
        <taxon>Bacillati</taxon>
        <taxon>Bacillota</taxon>
        <taxon>Bacilli</taxon>
        <taxon>Lactobacillales</taxon>
        <taxon>Lactobacillaceae</taxon>
        <taxon>Lacticaseibacillus</taxon>
    </lineage>
</organism>
<protein>
    <submittedName>
        <fullName evidence="3">Acyltransferase</fullName>
    </submittedName>
</protein>
<feature type="transmembrane region" description="Helical" evidence="1">
    <location>
        <begin position="12"/>
        <end position="29"/>
    </location>
</feature>
<keyword evidence="1" id="KW-0472">Membrane</keyword>
<keyword evidence="1" id="KW-0812">Transmembrane</keyword>
<feature type="domain" description="Acyltransferase 3" evidence="2">
    <location>
        <begin position="8"/>
        <end position="277"/>
    </location>
</feature>
<evidence type="ECO:0000313" key="3">
    <source>
        <dbReference type="EMBL" id="GAN36090.1"/>
    </source>
</evidence>
<dbReference type="EMBL" id="BAYM01000040">
    <property type="protein sequence ID" value="GAN36090.1"/>
    <property type="molecule type" value="Genomic_DNA"/>
</dbReference>
<evidence type="ECO:0000313" key="4">
    <source>
        <dbReference type="Proteomes" id="UP000032552"/>
    </source>
</evidence>
<accession>A0A0C9NVU9</accession>
<gene>
    <name evidence="3" type="ORF">LC0644_0679</name>
</gene>
<feature type="transmembrane region" description="Helical" evidence="1">
    <location>
        <begin position="230"/>
        <end position="250"/>
    </location>
</feature>
<dbReference type="InterPro" id="IPR002656">
    <property type="entry name" value="Acyl_transf_3_dom"/>
</dbReference>
<proteinExistence type="predicted"/>
<keyword evidence="3" id="KW-0808">Transferase</keyword>
<name>A0A0C9NVU9_LACPA</name>
<feature type="transmembrane region" description="Helical" evidence="1">
    <location>
        <begin position="82"/>
        <end position="100"/>
    </location>
</feature>
<feature type="transmembrane region" description="Helical" evidence="1">
    <location>
        <begin position="120"/>
        <end position="138"/>
    </location>
</feature>
<feature type="transmembrane region" description="Helical" evidence="1">
    <location>
        <begin position="49"/>
        <end position="70"/>
    </location>
</feature>
<sequence length="350" mass="40932">MKTNNERNYGIDLLRIFSMVSVVILHNLYQGGILPQLKTNNPNWWQFWLLENLAIVAVNVFAMITGYVSMMHRFKSDRVLQVVFQTIFWSVTVSVTLYQLRMPISVETVKASFYPLAQFWYVNAYIGLFLLSPVLAFGVKHVSRRTFKRLLVVLLIVSAGLDAGSHFFLLNGYTAYWLVVMYLVGAYIQLYPDAIRWKPVAFLGIYFLMACLSTYLQWNAGWFHTDKWWFIRYTSPFVIVEAIAIFIWGVRLRIKNRLLRAILKFFAPISFGVYLIDESNFYDVILPRMFTSMIREQPTYFALRILGISLLMYLVFALLDFVRLLIFKLLHINQGLALIDRSGKWLIDKL</sequence>
<dbReference type="GO" id="GO:0016747">
    <property type="term" value="F:acyltransferase activity, transferring groups other than amino-acyl groups"/>
    <property type="evidence" value="ECO:0007669"/>
    <property type="project" value="InterPro"/>
</dbReference>
<keyword evidence="3" id="KW-0012">Acyltransferase</keyword>
<keyword evidence="1" id="KW-1133">Transmembrane helix</keyword>
<dbReference type="RefSeq" id="WP_003585120.1">
    <property type="nucleotide sequence ID" value="NZ_BAYM01000040.1"/>
</dbReference>
<evidence type="ECO:0000259" key="2">
    <source>
        <dbReference type="Pfam" id="PF01757"/>
    </source>
</evidence>
<reference evidence="4" key="1">
    <citation type="submission" date="2014-05" db="EMBL/GenBank/DDBJ databases">
        <title>Whole genome sequencing of Lactobacillus casei NRIC0644.</title>
        <authorList>
            <person name="Atarashi H."/>
            <person name="Yoshida Y."/>
            <person name="Fujimura S."/>
            <person name="Tanaka N."/>
            <person name="Shiwa Y."/>
            <person name="Yoshikawa H."/>
            <person name="Okada S."/>
            <person name="Nakagawa J."/>
        </authorList>
    </citation>
    <scope>NUCLEOTIDE SEQUENCE [LARGE SCALE GENOMIC DNA]</scope>
    <source>
        <strain evidence="4">NRIC0644</strain>
    </source>
</reference>
<feature type="transmembrane region" description="Helical" evidence="1">
    <location>
        <begin position="199"/>
        <end position="218"/>
    </location>
</feature>
<feature type="transmembrane region" description="Helical" evidence="1">
    <location>
        <begin position="175"/>
        <end position="192"/>
    </location>
</feature>
<feature type="transmembrane region" description="Helical" evidence="1">
    <location>
        <begin position="150"/>
        <end position="169"/>
    </location>
</feature>
<evidence type="ECO:0000256" key="1">
    <source>
        <dbReference type="SAM" id="Phobius"/>
    </source>
</evidence>
<feature type="transmembrane region" description="Helical" evidence="1">
    <location>
        <begin position="301"/>
        <end position="322"/>
    </location>
</feature>
<dbReference type="Pfam" id="PF01757">
    <property type="entry name" value="Acyl_transf_3"/>
    <property type="match status" value="1"/>
</dbReference>
<dbReference type="AlphaFoldDB" id="A0A0C9NVU9"/>
<dbReference type="Proteomes" id="UP000032552">
    <property type="component" value="Unassembled WGS sequence"/>
</dbReference>